<keyword evidence="1" id="KW-0732">Signal</keyword>
<name>A0ABV8M0L8_9ACTN</name>
<reference evidence="3" key="1">
    <citation type="journal article" date="2019" name="Int. J. Syst. Evol. Microbiol.">
        <title>The Global Catalogue of Microorganisms (GCM) 10K type strain sequencing project: providing services to taxonomists for standard genome sequencing and annotation.</title>
        <authorList>
            <consortium name="The Broad Institute Genomics Platform"/>
            <consortium name="The Broad Institute Genome Sequencing Center for Infectious Disease"/>
            <person name="Wu L."/>
            <person name="Ma J."/>
        </authorList>
    </citation>
    <scope>NUCLEOTIDE SEQUENCE [LARGE SCALE GENOMIC DNA]</scope>
    <source>
        <strain evidence="3">CGMCC 4.7289</strain>
    </source>
</reference>
<evidence type="ECO:0000256" key="1">
    <source>
        <dbReference type="SAM" id="SignalP"/>
    </source>
</evidence>
<sequence>MPNRSVRHLPAGSAAKKWLAKLFVVGLACAFAALLNPAPAAAAGAEISREIFLAADAGTYGGTVNMLATPRRIYIAAGDYLWEEDVVNVYTASGHIERNIYLAAGYYKWNCQISVWDSDEYWTSCSLTQESSGGIAYLTTIFFRVGADNTYNGIAGDWVTWYSYLTPQ</sequence>
<evidence type="ECO:0000313" key="3">
    <source>
        <dbReference type="Proteomes" id="UP001595816"/>
    </source>
</evidence>
<keyword evidence="3" id="KW-1185">Reference proteome</keyword>
<protein>
    <submittedName>
        <fullName evidence="2">Uncharacterized protein</fullName>
    </submittedName>
</protein>
<gene>
    <name evidence="2" type="ORF">ACFOZ4_36470</name>
</gene>
<evidence type="ECO:0000313" key="2">
    <source>
        <dbReference type="EMBL" id="MFC4136134.1"/>
    </source>
</evidence>
<organism evidence="2 3">
    <name type="scientific">Hamadaea flava</name>
    <dbReference type="NCBI Taxonomy" id="1742688"/>
    <lineage>
        <taxon>Bacteria</taxon>
        <taxon>Bacillati</taxon>
        <taxon>Actinomycetota</taxon>
        <taxon>Actinomycetes</taxon>
        <taxon>Micromonosporales</taxon>
        <taxon>Micromonosporaceae</taxon>
        <taxon>Hamadaea</taxon>
    </lineage>
</organism>
<dbReference type="RefSeq" id="WP_253751539.1">
    <property type="nucleotide sequence ID" value="NZ_JAMZDZ010000001.1"/>
</dbReference>
<dbReference type="EMBL" id="JBHSAY010000029">
    <property type="protein sequence ID" value="MFC4136134.1"/>
    <property type="molecule type" value="Genomic_DNA"/>
</dbReference>
<proteinExistence type="predicted"/>
<feature type="signal peptide" evidence="1">
    <location>
        <begin position="1"/>
        <end position="42"/>
    </location>
</feature>
<dbReference type="Proteomes" id="UP001595816">
    <property type="component" value="Unassembled WGS sequence"/>
</dbReference>
<comment type="caution">
    <text evidence="2">The sequence shown here is derived from an EMBL/GenBank/DDBJ whole genome shotgun (WGS) entry which is preliminary data.</text>
</comment>
<feature type="chain" id="PRO_5045888287" evidence="1">
    <location>
        <begin position="43"/>
        <end position="168"/>
    </location>
</feature>
<accession>A0ABV8M0L8</accession>